<dbReference type="SUPFAM" id="SSF81901">
    <property type="entry name" value="HCP-like"/>
    <property type="match status" value="1"/>
</dbReference>
<proteinExistence type="predicted"/>
<dbReference type="SUPFAM" id="SSF52833">
    <property type="entry name" value="Thioredoxin-like"/>
    <property type="match status" value="1"/>
</dbReference>
<evidence type="ECO:0000259" key="1">
    <source>
        <dbReference type="PROSITE" id="PS51352"/>
    </source>
</evidence>
<dbReference type="InterPro" id="IPR013766">
    <property type="entry name" value="Thioredoxin_domain"/>
</dbReference>
<comment type="caution">
    <text evidence="2">The sequence shown here is derived from an EMBL/GenBank/DDBJ whole genome shotgun (WGS) entry which is preliminary data.</text>
</comment>
<dbReference type="InterPro" id="IPR036249">
    <property type="entry name" value="Thioredoxin-like_sf"/>
</dbReference>
<dbReference type="EMBL" id="BJYI01000004">
    <property type="protein sequence ID" value="GEN71188.1"/>
    <property type="molecule type" value="Genomic_DNA"/>
</dbReference>
<dbReference type="PROSITE" id="PS51352">
    <property type="entry name" value="THIOREDOXIN_2"/>
    <property type="match status" value="1"/>
</dbReference>
<dbReference type="AlphaFoldDB" id="A0A511Y7N5"/>
<dbReference type="OrthoDB" id="120730at2"/>
<gene>
    <name evidence="2" type="ORF">CLA01_12600</name>
</gene>
<dbReference type="PANTHER" id="PTHR43601:SF3">
    <property type="entry name" value="THIOREDOXIN, MITOCHONDRIAL"/>
    <property type="match status" value="1"/>
</dbReference>
<evidence type="ECO:0000313" key="3">
    <source>
        <dbReference type="Proteomes" id="UP000321150"/>
    </source>
</evidence>
<dbReference type="Pfam" id="PF13098">
    <property type="entry name" value="Thioredoxin_2"/>
    <property type="match status" value="1"/>
</dbReference>
<name>A0A511Y7N5_9FLAO</name>
<reference evidence="2 3" key="1">
    <citation type="submission" date="2019-07" db="EMBL/GenBank/DDBJ databases">
        <title>Whole genome shotgun sequence of Chryseobacterium lathyri NBRC 105250.</title>
        <authorList>
            <person name="Hosoyama A."/>
            <person name="Uohara A."/>
            <person name="Ohji S."/>
            <person name="Ichikawa N."/>
        </authorList>
    </citation>
    <scope>NUCLEOTIDE SEQUENCE [LARGE SCALE GENOMIC DNA]</scope>
    <source>
        <strain evidence="2 3">NBRC 105250</strain>
    </source>
</reference>
<dbReference type="GO" id="GO:0045454">
    <property type="term" value="P:cell redox homeostasis"/>
    <property type="evidence" value="ECO:0007669"/>
    <property type="project" value="TreeGrafter"/>
</dbReference>
<sequence length="394" mass="45211">MIKKLLYAATLVAGSFLFGQGVKFEEGKFSEILTKAKKENKLVFIDAYTSWCAPCKLMVKNIFPLQSVSDYYNTHFISAKIDMEKGEGIQLAKKYKVNSYPTYLFIDGNGEVIHRGLGYFEEKDFIQLAKDADDPNKKLAVLKKKFEKGEKSPEFLNNLASLADSYGDKELAVNALRRYFETKQGKDFTEKDFNFILFNTKTTDAPTYIIFQERKDDILQYISEEEYNKSNNRFKLNTISKKSYNQDTKLFDEKYFLSEVGKIVGNAEAEKYLQKEKAEKALKNKDFATYEKISLDLYKDPSKEDSGELAMAAWNFYEKATDKFSLERATLWAQEAVNKGEDPMNTGTLANLYNKIGDKKNAKIWAEKSIEIATKQYGKEAVDPDMIKLLDSLK</sequence>
<protein>
    <recommendedName>
        <fullName evidence="1">Thioredoxin domain-containing protein</fullName>
    </recommendedName>
</protein>
<dbReference type="Gene3D" id="3.40.30.10">
    <property type="entry name" value="Glutaredoxin"/>
    <property type="match status" value="1"/>
</dbReference>
<dbReference type="PANTHER" id="PTHR43601">
    <property type="entry name" value="THIOREDOXIN, MITOCHONDRIAL"/>
    <property type="match status" value="1"/>
</dbReference>
<dbReference type="InterPro" id="IPR012336">
    <property type="entry name" value="Thioredoxin-like_fold"/>
</dbReference>
<dbReference type="RefSeq" id="WP_111959364.1">
    <property type="nucleotide sequence ID" value="NZ_BJYI01000004.1"/>
</dbReference>
<accession>A0A511Y7N5</accession>
<evidence type="ECO:0000313" key="2">
    <source>
        <dbReference type="EMBL" id="GEN71188.1"/>
    </source>
</evidence>
<organism evidence="2 3">
    <name type="scientific">Chryseobacterium lathyri</name>
    <dbReference type="NCBI Taxonomy" id="395933"/>
    <lineage>
        <taxon>Bacteria</taxon>
        <taxon>Pseudomonadati</taxon>
        <taxon>Bacteroidota</taxon>
        <taxon>Flavobacteriia</taxon>
        <taxon>Flavobacteriales</taxon>
        <taxon>Weeksellaceae</taxon>
        <taxon>Chryseobacterium group</taxon>
        <taxon>Chryseobacterium</taxon>
    </lineage>
</organism>
<feature type="domain" description="Thioredoxin" evidence="1">
    <location>
        <begin position="7"/>
        <end position="134"/>
    </location>
</feature>
<dbReference type="Proteomes" id="UP000321150">
    <property type="component" value="Unassembled WGS sequence"/>
</dbReference>